<evidence type="ECO:0000256" key="1">
    <source>
        <dbReference type="ARBA" id="ARBA00003456"/>
    </source>
</evidence>
<keyword evidence="10" id="KW-1003">Cell membrane</keyword>
<dbReference type="GO" id="GO:0046933">
    <property type="term" value="F:proton-transporting ATP synthase activity, rotational mechanism"/>
    <property type="evidence" value="ECO:0007669"/>
    <property type="project" value="UniProtKB-UniRule"/>
</dbReference>
<dbReference type="RefSeq" id="WP_007553673.1">
    <property type="nucleotide sequence ID" value="NZ_AENT01000001.1"/>
</dbReference>
<comment type="similarity">
    <text evidence="3 10">Belongs to the ATPase gamma chain family.</text>
</comment>
<dbReference type="eggNOG" id="COG0224">
    <property type="taxonomic scope" value="Bacteria"/>
</dbReference>
<dbReference type="InterPro" id="IPR000131">
    <property type="entry name" value="ATP_synth_F1_gsu"/>
</dbReference>
<dbReference type="InterPro" id="IPR023632">
    <property type="entry name" value="ATP_synth_F1_gsu_CS"/>
</dbReference>
<evidence type="ECO:0000256" key="7">
    <source>
        <dbReference type="ARBA" id="ARBA00023136"/>
    </source>
</evidence>
<dbReference type="SUPFAM" id="SSF52943">
    <property type="entry name" value="ATP synthase (F1-ATPase), gamma subunit"/>
    <property type="match status" value="1"/>
</dbReference>
<dbReference type="GO" id="GO:0016787">
    <property type="term" value="F:hydrolase activity"/>
    <property type="evidence" value="ECO:0007669"/>
    <property type="project" value="UniProtKB-KW"/>
</dbReference>
<dbReference type="PANTHER" id="PTHR11693:SF22">
    <property type="entry name" value="ATP SYNTHASE SUBUNIT GAMMA, MITOCHONDRIAL"/>
    <property type="match status" value="1"/>
</dbReference>
<evidence type="ECO:0000256" key="4">
    <source>
        <dbReference type="ARBA" id="ARBA00022448"/>
    </source>
</evidence>
<dbReference type="EMBL" id="AENT01000001">
    <property type="protein sequence ID" value="EFR43341.1"/>
    <property type="molecule type" value="Genomic_DNA"/>
</dbReference>
<comment type="function">
    <text evidence="1 10">Produces ATP from ADP in the presence of a proton gradient across the membrane. The gamma chain is believed to be important in regulating ATPase activity and the flow of protons through the CF(0) complex.</text>
</comment>
<keyword evidence="4 10" id="KW-0813">Transport</keyword>
<keyword evidence="7 10" id="KW-0472">Membrane</keyword>
<gene>
    <name evidence="10 11" type="primary">atpG</name>
    <name evidence="11" type="ORF">HMPREF9220_1311</name>
</gene>
<dbReference type="AlphaFoldDB" id="E4L719"/>
<dbReference type="HAMAP" id="MF_00815">
    <property type="entry name" value="ATP_synth_gamma_bact"/>
    <property type="match status" value="1"/>
</dbReference>
<dbReference type="PANTHER" id="PTHR11693">
    <property type="entry name" value="ATP SYNTHASE GAMMA CHAIN"/>
    <property type="match status" value="1"/>
</dbReference>
<reference evidence="11 12" key="1">
    <citation type="submission" date="2010-11" db="EMBL/GenBank/DDBJ databases">
        <authorList>
            <person name="Durkin A.S."/>
            <person name="Madupu R."/>
            <person name="Torralba M."/>
            <person name="Gillis M."/>
            <person name="Methe B."/>
            <person name="Sutton G."/>
            <person name="Nelson K.E."/>
        </authorList>
    </citation>
    <scope>NUCLEOTIDE SEQUENCE [LARGE SCALE GENOMIC DNA]</scope>
    <source>
        <strain evidence="11 12">UPII 345-E</strain>
    </source>
</reference>
<dbReference type="NCBIfam" id="TIGR01146">
    <property type="entry name" value="ATPsyn_F1gamma"/>
    <property type="match status" value="1"/>
</dbReference>
<evidence type="ECO:0000256" key="9">
    <source>
        <dbReference type="ARBA" id="ARBA00023310"/>
    </source>
</evidence>
<comment type="subunit">
    <text evidence="10">F-type ATPases have 2 components, CF(1) - the catalytic core - and CF(0) - the membrane proton channel. CF(1) has five subunits: alpha(3), beta(3), gamma(1), delta(1), epsilon(1). CF(0) has three main subunits: a, b and c.</text>
</comment>
<accession>E4L719</accession>
<dbReference type="PROSITE" id="PS00153">
    <property type="entry name" value="ATPASE_GAMMA"/>
    <property type="match status" value="1"/>
</dbReference>
<evidence type="ECO:0000256" key="3">
    <source>
        <dbReference type="ARBA" id="ARBA00007681"/>
    </source>
</evidence>
<keyword evidence="5 10" id="KW-0375">Hydrogen ion transport</keyword>
<evidence type="ECO:0000256" key="6">
    <source>
        <dbReference type="ARBA" id="ARBA00023065"/>
    </source>
</evidence>
<dbReference type="GO" id="GO:0005886">
    <property type="term" value="C:plasma membrane"/>
    <property type="evidence" value="ECO:0007669"/>
    <property type="project" value="UniProtKB-SubCell"/>
</dbReference>
<evidence type="ECO:0000313" key="11">
    <source>
        <dbReference type="EMBL" id="EFR43341.1"/>
    </source>
</evidence>
<keyword evidence="11" id="KW-0378">Hydrolase</keyword>
<protein>
    <recommendedName>
        <fullName evidence="10">ATP synthase gamma chain</fullName>
    </recommendedName>
    <alternativeName>
        <fullName evidence="10">ATP synthase F1 sector gamma subunit</fullName>
    </alternativeName>
    <alternativeName>
        <fullName evidence="10">F-ATPase gamma subunit</fullName>
    </alternativeName>
</protein>
<sequence length="296" mass="33010">MESTRDIKGRIKSVTNIQQITKAMKMVAAARLRKAEEKAKGSLPYAEKIGELMRRASSATPDFDSPLLDVRESKKVGYLVICGDKGLAGAYNSNVMKRTIQEISGKDPSTYKLFVCGKQAKKYLNFRGYKTDSYHFGFSDKPQASNSIELSEQMIQQFSDEEVDEVYIIYTKFYTALRQKVMVSRLLPIEVPKDHEAAAPENIEMEEVQEEEPYIFLPNASEVLSKLLPQYIQVQVYNAMLQSAASELGSRMAAMSAATDNAAEKISELNLTYNKARQAQVTNEISEIVGGAAALE</sequence>
<dbReference type="GO" id="GO:0045259">
    <property type="term" value="C:proton-transporting ATP synthase complex"/>
    <property type="evidence" value="ECO:0007669"/>
    <property type="project" value="UniProtKB-KW"/>
</dbReference>
<dbReference type="OrthoDB" id="9812769at2"/>
<comment type="caution">
    <text evidence="11">The sequence shown here is derived from an EMBL/GenBank/DDBJ whole genome shotgun (WGS) entry which is preliminary data.</text>
</comment>
<keyword evidence="9 10" id="KW-0066">ATP synthesis</keyword>
<evidence type="ECO:0000313" key="12">
    <source>
        <dbReference type="Proteomes" id="UP000004594"/>
    </source>
</evidence>
<dbReference type="Gene3D" id="3.40.1380.10">
    <property type="match status" value="1"/>
</dbReference>
<dbReference type="InterPro" id="IPR035968">
    <property type="entry name" value="ATP_synth_F1_ATPase_gsu"/>
</dbReference>
<name>E4L719_9FIRM</name>
<evidence type="ECO:0000256" key="2">
    <source>
        <dbReference type="ARBA" id="ARBA00004170"/>
    </source>
</evidence>
<evidence type="ECO:0000256" key="5">
    <source>
        <dbReference type="ARBA" id="ARBA00022781"/>
    </source>
</evidence>
<keyword evidence="6 10" id="KW-0406">Ion transport</keyword>
<evidence type="ECO:0000256" key="10">
    <source>
        <dbReference type="HAMAP-Rule" id="MF_00815"/>
    </source>
</evidence>
<dbReference type="CDD" id="cd12151">
    <property type="entry name" value="F1-ATPase_gamma"/>
    <property type="match status" value="1"/>
</dbReference>
<proteinExistence type="inferred from homology"/>
<comment type="subcellular location">
    <subcellularLocation>
        <location evidence="10">Cell membrane</location>
        <topology evidence="10">Peripheral membrane protein</topology>
    </subcellularLocation>
    <subcellularLocation>
        <location evidence="2">Membrane</location>
        <topology evidence="2">Peripheral membrane protein</topology>
    </subcellularLocation>
</comment>
<organism evidence="11 12">
    <name type="scientific">Dialister micraerophilus UPII 345-E</name>
    <dbReference type="NCBI Taxonomy" id="910314"/>
    <lineage>
        <taxon>Bacteria</taxon>
        <taxon>Bacillati</taxon>
        <taxon>Bacillota</taxon>
        <taxon>Negativicutes</taxon>
        <taxon>Veillonellales</taxon>
        <taxon>Veillonellaceae</taxon>
        <taxon>Dialister</taxon>
    </lineage>
</organism>
<keyword evidence="8 10" id="KW-0139">CF(1)</keyword>
<evidence type="ECO:0000256" key="8">
    <source>
        <dbReference type="ARBA" id="ARBA00023196"/>
    </source>
</evidence>
<dbReference type="Proteomes" id="UP000004594">
    <property type="component" value="Unassembled WGS sequence"/>
</dbReference>
<dbReference type="Pfam" id="PF00231">
    <property type="entry name" value="ATP-synt"/>
    <property type="match status" value="1"/>
</dbReference>
<dbReference type="PRINTS" id="PR00126">
    <property type="entry name" value="ATPASEGAMMA"/>
</dbReference>
<dbReference type="GO" id="GO:0042777">
    <property type="term" value="P:proton motive force-driven plasma membrane ATP synthesis"/>
    <property type="evidence" value="ECO:0007669"/>
    <property type="project" value="UniProtKB-UniRule"/>
</dbReference>
<dbReference type="GO" id="GO:0005524">
    <property type="term" value="F:ATP binding"/>
    <property type="evidence" value="ECO:0007669"/>
    <property type="project" value="UniProtKB-UniRule"/>
</dbReference>
<dbReference type="Gene3D" id="1.10.287.80">
    <property type="entry name" value="ATP synthase, gamma subunit, helix hairpin domain"/>
    <property type="match status" value="2"/>
</dbReference>